<evidence type="ECO:0000256" key="7">
    <source>
        <dbReference type="ARBA" id="ARBA00023157"/>
    </source>
</evidence>
<accession>T1GQY2</accession>
<evidence type="ECO:0000256" key="8">
    <source>
        <dbReference type="ARBA" id="ARBA00036320"/>
    </source>
</evidence>
<evidence type="ECO:0000259" key="12">
    <source>
        <dbReference type="PROSITE" id="PS50240"/>
    </source>
</evidence>
<feature type="signal peptide" evidence="11">
    <location>
        <begin position="1"/>
        <end position="18"/>
    </location>
</feature>
<evidence type="ECO:0000256" key="1">
    <source>
        <dbReference type="ARBA" id="ARBA00007664"/>
    </source>
</evidence>
<dbReference type="InterPro" id="IPR043504">
    <property type="entry name" value="Peptidase_S1_PA_chymotrypsin"/>
</dbReference>
<dbReference type="PROSITE" id="PS50240">
    <property type="entry name" value="TRYPSIN_DOM"/>
    <property type="match status" value="1"/>
</dbReference>
<dbReference type="InterPro" id="IPR018114">
    <property type="entry name" value="TRYPSIN_HIS"/>
</dbReference>
<comment type="catalytic activity">
    <reaction evidence="8">
        <text>Preferential cleavage: Arg-|-Xaa, Lys-|-Xaa.</text>
        <dbReference type="EC" id="3.4.21.4"/>
    </reaction>
</comment>
<keyword evidence="3" id="KW-0222">Digestion</keyword>
<keyword evidence="2 10" id="KW-0645">Protease</keyword>
<dbReference type="CDD" id="cd00190">
    <property type="entry name" value="Tryp_SPc"/>
    <property type="match status" value="1"/>
</dbReference>
<dbReference type="PANTHER" id="PTHR24276">
    <property type="entry name" value="POLYSERASE-RELATED"/>
    <property type="match status" value="1"/>
</dbReference>
<dbReference type="PROSITE" id="PS00134">
    <property type="entry name" value="TRYPSIN_HIS"/>
    <property type="match status" value="1"/>
</dbReference>
<dbReference type="EnsemblMetazoa" id="MESCA006048-RA">
    <property type="protein sequence ID" value="MESCA006048-PA"/>
    <property type="gene ID" value="MESCA006048"/>
</dbReference>
<keyword evidence="6" id="KW-0865">Zymogen</keyword>
<evidence type="ECO:0000256" key="10">
    <source>
        <dbReference type="RuleBase" id="RU363034"/>
    </source>
</evidence>
<keyword evidence="4 10" id="KW-0378">Hydrolase</keyword>
<evidence type="ECO:0000256" key="6">
    <source>
        <dbReference type="ARBA" id="ARBA00023145"/>
    </source>
</evidence>
<evidence type="ECO:0000256" key="9">
    <source>
        <dbReference type="ARBA" id="ARBA00038868"/>
    </source>
</evidence>
<keyword evidence="14" id="KW-1185">Reference proteome</keyword>
<dbReference type="PANTHER" id="PTHR24276:SF97">
    <property type="entry name" value="GH13245P2-RELATED"/>
    <property type="match status" value="1"/>
</dbReference>
<dbReference type="EMBL" id="CAQQ02394015">
    <property type="status" value="NOT_ANNOTATED_CDS"/>
    <property type="molecule type" value="Genomic_DNA"/>
</dbReference>
<dbReference type="GO" id="GO:0006508">
    <property type="term" value="P:proteolysis"/>
    <property type="evidence" value="ECO:0007669"/>
    <property type="project" value="UniProtKB-KW"/>
</dbReference>
<dbReference type="Gene3D" id="2.40.10.10">
    <property type="entry name" value="Trypsin-like serine proteases"/>
    <property type="match status" value="3"/>
</dbReference>
<evidence type="ECO:0000256" key="3">
    <source>
        <dbReference type="ARBA" id="ARBA00022757"/>
    </source>
</evidence>
<evidence type="ECO:0000256" key="5">
    <source>
        <dbReference type="ARBA" id="ARBA00022825"/>
    </source>
</evidence>
<dbReference type="SUPFAM" id="SSF50494">
    <property type="entry name" value="Trypsin-like serine proteases"/>
    <property type="match status" value="1"/>
</dbReference>
<evidence type="ECO:0000256" key="11">
    <source>
        <dbReference type="SAM" id="SignalP"/>
    </source>
</evidence>
<dbReference type="GO" id="GO:0007586">
    <property type="term" value="P:digestion"/>
    <property type="evidence" value="ECO:0007669"/>
    <property type="project" value="UniProtKB-KW"/>
</dbReference>
<dbReference type="SMART" id="SM00020">
    <property type="entry name" value="Tryp_SPc"/>
    <property type="match status" value="1"/>
</dbReference>
<dbReference type="InterPro" id="IPR050430">
    <property type="entry name" value="Peptidase_S1"/>
</dbReference>
<dbReference type="OMA" id="FIAYHID"/>
<dbReference type="PRINTS" id="PR00722">
    <property type="entry name" value="CHYMOTRYPSIN"/>
</dbReference>
<feature type="domain" description="Peptidase S1" evidence="12">
    <location>
        <begin position="23"/>
        <end position="236"/>
    </location>
</feature>
<comment type="similarity">
    <text evidence="1">Belongs to the peptidase S1 family.</text>
</comment>
<organism evidence="13 14">
    <name type="scientific">Megaselia scalaris</name>
    <name type="common">Humpbacked fly</name>
    <name type="synonym">Phora scalaris</name>
    <dbReference type="NCBI Taxonomy" id="36166"/>
    <lineage>
        <taxon>Eukaryota</taxon>
        <taxon>Metazoa</taxon>
        <taxon>Ecdysozoa</taxon>
        <taxon>Arthropoda</taxon>
        <taxon>Hexapoda</taxon>
        <taxon>Insecta</taxon>
        <taxon>Pterygota</taxon>
        <taxon>Neoptera</taxon>
        <taxon>Endopterygota</taxon>
        <taxon>Diptera</taxon>
        <taxon>Brachycera</taxon>
        <taxon>Muscomorpha</taxon>
        <taxon>Platypezoidea</taxon>
        <taxon>Phoridae</taxon>
        <taxon>Megaseliini</taxon>
        <taxon>Megaselia</taxon>
    </lineage>
</organism>
<dbReference type="STRING" id="36166.T1GQY2"/>
<proteinExistence type="inferred from homology"/>
<reference evidence="14" key="1">
    <citation type="submission" date="2013-02" db="EMBL/GenBank/DDBJ databases">
        <authorList>
            <person name="Hughes D."/>
        </authorList>
    </citation>
    <scope>NUCLEOTIDE SEQUENCE</scope>
    <source>
        <strain>Durham</strain>
        <strain evidence="14">NC isolate 2 -- Noor lab</strain>
    </source>
</reference>
<keyword evidence="11" id="KW-0732">Signal</keyword>
<protein>
    <recommendedName>
        <fullName evidence="9">trypsin</fullName>
        <ecNumber evidence="9">3.4.21.4</ecNumber>
    </recommendedName>
</protein>
<sequence>MFCIQVLSIALLIAGISAGEERIIGGQRAELGQFPHQVFIYFVNPKNETFICGGSIIDEEWILTAAHCTSGFIRAIVVAGSVDHSSKLNPRQLTNDIALLHLTGKLSYTENIKPAVLLVDNHQSFHGQTVTASGFGKTADTVPPSNYLMYTDMKVIGPLQCSLTFPFLIDNTKICTGTKGPHSTCQGDSGGPLVLKGTNHVIGLTSFGSSKGCEKELPTVYTRVSAHKKYIEKHVGPL</sequence>
<dbReference type="GO" id="GO:0004252">
    <property type="term" value="F:serine-type endopeptidase activity"/>
    <property type="evidence" value="ECO:0007669"/>
    <property type="project" value="UniProtKB-EC"/>
</dbReference>
<evidence type="ECO:0000256" key="4">
    <source>
        <dbReference type="ARBA" id="ARBA00022801"/>
    </source>
</evidence>
<dbReference type="InterPro" id="IPR001254">
    <property type="entry name" value="Trypsin_dom"/>
</dbReference>
<dbReference type="InterPro" id="IPR009003">
    <property type="entry name" value="Peptidase_S1_PA"/>
</dbReference>
<reference evidence="13" key="2">
    <citation type="submission" date="2015-06" db="UniProtKB">
        <authorList>
            <consortium name="EnsemblMetazoa"/>
        </authorList>
    </citation>
    <scope>IDENTIFICATION</scope>
</reference>
<dbReference type="Proteomes" id="UP000015102">
    <property type="component" value="Unassembled WGS sequence"/>
</dbReference>
<name>T1GQY2_MEGSC</name>
<keyword evidence="7" id="KW-1015">Disulfide bond</keyword>
<evidence type="ECO:0000256" key="2">
    <source>
        <dbReference type="ARBA" id="ARBA00022670"/>
    </source>
</evidence>
<feature type="chain" id="PRO_5004588452" description="trypsin" evidence="11">
    <location>
        <begin position="19"/>
        <end position="238"/>
    </location>
</feature>
<dbReference type="EC" id="3.4.21.4" evidence="9"/>
<evidence type="ECO:0000313" key="13">
    <source>
        <dbReference type="EnsemblMetazoa" id="MESCA006048-PA"/>
    </source>
</evidence>
<dbReference type="Pfam" id="PF00089">
    <property type="entry name" value="Trypsin"/>
    <property type="match status" value="1"/>
</dbReference>
<keyword evidence="5 10" id="KW-0720">Serine protease</keyword>
<dbReference type="AlphaFoldDB" id="T1GQY2"/>
<dbReference type="InterPro" id="IPR033116">
    <property type="entry name" value="TRYPSIN_SER"/>
</dbReference>
<evidence type="ECO:0000313" key="14">
    <source>
        <dbReference type="Proteomes" id="UP000015102"/>
    </source>
</evidence>
<dbReference type="PROSITE" id="PS00135">
    <property type="entry name" value="TRYPSIN_SER"/>
    <property type="match status" value="1"/>
</dbReference>
<dbReference type="InterPro" id="IPR001314">
    <property type="entry name" value="Peptidase_S1A"/>
</dbReference>
<dbReference type="HOGENOM" id="CLU_006842_7_6_1"/>